<accession>W1Y4M9</accession>
<dbReference type="SUPFAM" id="SSF89000">
    <property type="entry name" value="post-HMGL domain-like"/>
    <property type="match status" value="1"/>
</dbReference>
<dbReference type="GO" id="GO:0004736">
    <property type="term" value="F:pyruvate carboxylase activity"/>
    <property type="evidence" value="ECO:0007669"/>
    <property type="project" value="TreeGrafter"/>
</dbReference>
<comment type="caution">
    <text evidence="2">The sequence shown here is derived from an EMBL/GenBank/DDBJ whole genome shotgun (WGS) entry which is preliminary data.</text>
</comment>
<proteinExistence type="predicted"/>
<evidence type="ECO:0000259" key="1">
    <source>
        <dbReference type="Pfam" id="PF02436"/>
    </source>
</evidence>
<dbReference type="InterPro" id="IPR055268">
    <property type="entry name" value="PCB-like"/>
</dbReference>
<dbReference type="GO" id="GO:0006094">
    <property type="term" value="P:gluconeogenesis"/>
    <property type="evidence" value="ECO:0007669"/>
    <property type="project" value="TreeGrafter"/>
</dbReference>
<feature type="non-terminal residue" evidence="2">
    <location>
        <position position="1"/>
    </location>
</feature>
<dbReference type="InterPro" id="IPR013785">
    <property type="entry name" value="Aldolase_TIM"/>
</dbReference>
<dbReference type="Gene3D" id="3.20.20.70">
    <property type="entry name" value="Aldolase class I"/>
    <property type="match status" value="1"/>
</dbReference>
<dbReference type="GO" id="GO:0005737">
    <property type="term" value="C:cytoplasm"/>
    <property type="evidence" value="ECO:0007669"/>
    <property type="project" value="TreeGrafter"/>
</dbReference>
<feature type="non-terminal residue" evidence="2">
    <location>
        <position position="111"/>
    </location>
</feature>
<keyword evidence="2" id="KW-0670">Pyruvate</keyword>
<dbReference type="AlphaFoldDB" id="W1Y4M9"/>
<gene>
    <name evidence="2" type="ORF">Q604_UNBC09620G0001</name>
</gene>
<dbReference type="Pfam" id="PF02436">
    <property type="entry name" value="PYC_OADA"/>
    <property type="match status" value="1"/>
</dbReference>
<evidence type="ECO:0000313" key="2">
    <source>
        <dbReference type="EMBL" id="ETJ36094.1"/>
    </source>
</evidence>
<name>W1Y4M9_9ZZZZ</name>
<organism evidence="2">
    <name type="scientific">human gut metagenome</name>
    <dbReference type="NCBI Taxonomy" id="408170"/>
    <lineage>
        <taxon>unclassified sequences</taxon>
        <taxon>metagenomes</taxon>
        <taxon>organismal metagenomes</taxon>
    </lineage>
</organism>
<protein>
    <submittedName>
        <fullName evidence="2">Pyruvate carboxylase</fullName>
    </submittedName>
</protein>
<dbReference type="EMBL" id="AZMM01009620">
    <property type="protein sequence ID" value="ETJ36094.1"/>
    <property type="molecule type" value="Genomic_DNA"/>
</dbReference>
<sequence length="111" mass="12753">LGDRWTDIKKMYHQVNMMFGDIIKVTPSSKVVGDMTLYMVQNNLTEKDIYEKGDVLDFPQSVVEFFEGRLGTPYQGFPEKLQKIILKGARPITVRPGAVLPPTDFEHIRHE</sequence>
<feature type="domain" description="Carboxylase conserved" evidence="1">
    <location>
        <begin position="1"/>
        <end position="111"/>
    </location>
</feature>
<dbReference type="InterPro" id="IPR003379">
    <property type="entry name" value="Carboxylase_cons_dom"/>
</dbReference>
<dbReference type="PANTHER" id="PTHR43778">
    <property type="entry name" value="PYRUVATE CARBOXYLASE"/>
    <property type="match status" value="1"/>
</dbReference>
<reference evidence="2" key="1">
    <citation type="submission" date="2013-12" db="EMBL/GenBank/DDBJ databases">
        <title>A Varibaculum cambriense genome reconstructed from a premature infant gut community with otherwise low bacterial novelty that shifts toward anaerobic metabolism during the third week of life.</title>
        <authorList>
            <person name="Brown C.T."/>
            <person name="Sharon I."/>
            <person name="Thomas B.C."/>
            <person name="Castelle C.J."/>
            <person name="Morowitz M.J."/>
            <person name="Banfield J.F."/>
        </authorList>
    </citation>
    <scope>NUCLEOTIDE SEQUENCE</scope>
</reference>
<dbReference type="PANTHER" id="PTHR43778:SF2">
    <property type="entry name" value="PYRUVATE CARBOXYLASE, MITOCHONDRIAL"/>
    <property type="match status" value="1"/>
</dbReference>